<dbReference type="PANTHER" id="PTHR31080:SF15">
    <property type="entry name" value="INVERTASE"/>
    <property type="match status" value="1"/>
</dbReference>
<name>A0A5E4E811_PRUDU</name>
<evidence type="ECO:0000313" key="11">
    <source>
        <dbReference type="Proteomes" id="UP000327085"/>
    </source>
</evidence>
<evidence type="ECO:0000256" key="7">
    <source>
        <dbReference type="SAM" id="SignalP"/>
    </source>
</evidence>
<evidence type="ECO:0000256" key="2">
    <source>
        <dbReference type="ARBA" id="ARBA00022523"/>
    </source>
</evidence>
<dbReference type="CDD" id="cd15798">
    <property type="entry name" value="PMEI-like_3"/>
    <property type="match status" value="1"/>
</dbReference>
<dbReference type="Gene3D" id="1.20.140.40">
    <property type="entry name" value="Invertase/pectin methylesterase inhibitor family protein"/>
    <property type="match status" value="1"/>
</dbReference>
<evidence type="ECO:0000256" key="5">
    <source>
        <dbReference type="ARBA" id="ARBA00023157"/>
    </source>
</evidence>
<evidence type="ECO:0000313" key="12">
    <source>
        <dbReference type="Proteomes" id="UP001054821"/>
    </source>
</evidence>
<accession>A0A5E4E811</accession>
<keyword evidence="12" id="KW-1185">Reference proteome</keyword>
<evidence type="ECO:0000259" key="8">
    <source>
        <dbReference type="SMART" id="SM00856"/>
    </source>
</evidence>
<keyword evidence="4 7" id="KW-0732">Signal</keyword>
<feature type="domain" description="Pectinesterase inhibitor" evidence="8">
    <location>
        <begin position="44"/>
        <end position="202"/>
    </location>
</feature>
<dbReference type="Proteomes" id="UP000327085">
    <property type="component" value="Chromosome 2"/>
</dbReference>
<reference evidence="11" key="2">
    <citation type="journal article" date="2020" name="Plant J.">
        <title>Transposons played a major role in the diversification between the closely related almond and peach genomes: results from the almond genome sequence.</title>
        <authorList>
            <person name="Alioto T."/>
            <person name="Alexiou K.G."/>
            <person name="Bardil A."/>
            <person name="Barteri F."/>
            <person name="Castanera R."/>
            <person name="Cruz F."/>
            <person name="Dhingra A."/>
            <person name="Duval H."/>
            <person name="Fernandez I Marti A."/>
            <person name="Frias L."/>
            <person name="Galan B."/>
            <person name="Garcia J.L."/>
            <person name="Howad W."/>
            <person name="Gomez-Garrido J."/>
            <person name="Gut M."/>
            <person name="Julca I."/>
            <person name="Morata J."/>
            <person name="Puigdomenech P."/>
            <person name="Ribeca P."/>
            <person name="Rubio Cabetas M.J."/>
            <person name="Vlasova A."/>
            <person name="Wirthensohn M."/>
            <person name="Garcia-Mas J."/>
            <person name="Gabaldon T."/>
            <person name="Casacuberta J.M."/>
            <person name="Arus P."/>
        </authorList>
    </citation>
    <scope>NUCLEOTIDE SEQUENCE [LARGE SCALE GENOMIC DNA]</scope>
    <source>
        <strain evidence="11">cv. Texas</strain>
    </source>
</reference>
<comment type="subcellular location">
    <subcellularLocation>
        <location evidence="1">Secreted</location>
        <location evidence="1">Extracellular space</location>
        <location evidence="1">Apoplast</location>
    </subcellularLocation>
</comment>
<dbReference type="InterPro" id="IPR051955">
    <property type="entry name" value="PME_Inhibitor"/>
</dbReference>
<dbReference type="Pfam" id="PF04043">
    <property type="entry name" value="PMEI"/>
    <property type="match status" value="1"/>
</dbReference>
<dbReference type="EMBL" id="JAJFAZ020000002">
    <property type="protein sequence ID" value="KAI5346888.1"/>
    <property type="molecule type" value="Genomic_DNA"/>
</dbReference>
<dbReference type="EMBL" id="CABIKO010000003">
    <property type="protein sequence ID" value="VVA10950.1"/>
    <property type="molecule type" value="Genomic_DNA"/>
</dbReference>
<dbReference type="InterPro" id="IPR035513">
    <property type="entry name" value="Invertase/methylesterase_inhib"/>
</dbReference>
<reference evidence="10" key="1">
    <citation type="submission" date="2019-07" db="EMBL/GenBank/DDBJ databases">
        <authorList>
            <person name="Alioto T."/>
            <person name="Alioto T."/>
            <person name="Gomez Garrido J."/>
        </authorList>
    </citation>
    <scope>NUCLEOTIDE SEQUENCE</scope>
</reference>
<keyword evidence="5" id="KW-1015">Disulfide bond</keyword>
<dbReference type="GO" id="GO:0004857">
    <property type="term" value="F:enzyme inhibitor activity"/>
    <property type="evidence" value="ECO:0007669"/>
    <property type="project" value="InterPro"/>
</dbReference>
<dbReference type="SMART" id="SM00856">
    <property type="entry name" value="PMEI"/>
    <property type="match status" value="1"/>
</dbReference>
<dbReference type="InParanoid" id="A0A5E4E811"/>
<comment type="similarity">
    <text evidence="6">Belongs to the PMEI family.</text>
</comment>
<evidence type="ECO:0000256" key="1">
    <source>
        <dbReference type="ARBA" id="ARBA00004271"/>
    </source>
</evidence>
<dbReference type="InterPro" id="IPR006501">
    <property type="entry name" value="Pectinesterase_inhib_dom"/>
</dbReference>
<reference evidence="9 12" key="3">
    <citation type="journal article" date="2022" name="G3 (Bethesda)">
        <title>Whole-genome sequence and methylome profiling of the almond [Prunus dulcis (Mill.) D.A. Webb] cultivar 'Nonpareil'.</title>
        <authorList>
            <person name="D'Amico-Willman K.M."/>
            <person name="Ouma W.Z."/>
            <person name="Meulia T."/>
            <person name="Sideli G.M."/>
            <person name="Gradziel T.M."/>
            <person name="Fresnedo-Ramirez J."/>
        </authorList>
    </citation>
    <scope>NUCLEOTIDE SEQUENCE [LARGE SCALE GENOMIC DNA]</scope>
    <source>
        <strain evidence="9">Clone GOH B32 T37-40</strain>
    </source>
</reference>
<organism evidence="10 11">
    <name type="scientific">Prunus dulcis</name>
    <name type="common">Almond</name>
    <name type="synonym">Amygdalus dulcis</name>
    <dbReference type="NCBI Taxonomy" id="3755"/>
    <lineage>
        <taxon>Eukaryota</taxon>
        <taxon>Viridiplantae</taxon>
        <taxon>Streptophyta</taxon>
        <taxon>Embryophyta</taxon>
        <taxon>Tracheophyta</taxon>
        <taxon>Spermatophyta</taxon>
        <taxon>Magnoliopsida</taxon>
        <taxon>eudicotyledons</taxon>
        <taxon>Gunneridae</taxon>
        <taxon>Pentapetalae</taxon>
        <taxon>rosids</taxon>
        <taxon>fabids</taxon>
        <taxon>Rosales</taxon>
        <taxon>Rosaceae</taxon>
        <taxon>Amygdaloideae</taxon>
        <taxon>Amygdaleae</taxon>
        <taxon>Prunus</taxon>
    </lineage>
</organism>
<protein>
    <recommendedName>
        <fullName evidence="8">Pectinesterase inhibitor domain-containing protein</fullName>
    </recommendedName>
</protein>
<feature type="signal peptide" evidence="7">
    <location>
        <begin position="1"/>
        <end position="37"/>
    </location>
</feature>
<dbReference type="OMA" id="SCMANIT"/>
<evidence type="ECO:0000313" key="10">
    <source>
        <dbReference type="EMBL" id="VVA10950.1"/>
    </source>
</evidence>
<dbReference type="PANTHER" id="PTHR31080">
    <property type="entry name" value="PECTINESTERASE INHIBITOR-LIKE"/>
    <property type="match status" value="1"/>
</dbReference>
<dbReference type="FunFam" id="1.20.140.40:FF:000006">
    <property type="entry name" value="Pectinesterase inhibitor 3"/>
    <property type="match status" value="1"/>
</dbReference>
<feature type="chain" id="PRO_5044620357" description="Pectinesterase inhibitor domain-containing protein" evidence="7">
    <location>
        <begin position="38"/>
        <end position="208"/>
    </location>
</feature>
<dbReference type="Proteomes" id="UP001054821">
    <property type="component" value="Chromosome 2"/>
</dbReference>
<evidence type="ECO:0000256" key="3">
    <source>
        <dbReference type="ARBA" id="ARBA00022525"/>
    </source>
</evidence>
<dbReference type="Gramene" id="VVA10950">
    <property type="protein sequence ID" value="VVA10950"/>
    <property type="gene ID" value="Prudul26B035893"/>
</dbReference>
<gene>
    <name evidence="10" type="ORF">ALMOND_2B035893</name>
    <name evidence="9" type="ORF">L3X38_014767</name>
</gene>
<evidence type="ECO:0000256" key="4">
    <source>
        <dbReference type="ARBA" id="ARBA00022729"/>
    </source>
</evidence>
<evidence type="ECO:0000256" key="6">
    <source>
        <dbReference type="ARBA" id="ARBA00038471"/>
    </source>
</evidence>
<sequence>MGAQNFTTPTSNSHNALTFLLPILLLIFMPNMHTTLATSSSSQTYKTYVKTACNTTTYPLICYKSLSSYASKVKSDPHKLCTYALSVTLKAAKNASSVVSKLYKNTGLTPSEKGVVKDCIENIKDSIDELKQSVSSMSNLGVSGSDVQLQLDDIKTWVSAVITDDATCTDGFDGVKVSTAVKTAIRNSIVNAARLASNALSLIDSLIY</sequence>
<keyword evidence="3" id="KW-0964">Secreted</keyword>
<dbReference type="AlphaFoldDB" id="A0A5E4E811"/>
<dbReference type="NCBIfam" id="TIGR01614">
    <property type="entry name" value="PME_inhib"/>
    <property type="match status" value="1"/>
</dbReference>
<keyword evidence="2" id="KW-0052">Apoplast</keyword>
<evidence type="ECO:0000313" key="9">
    <source>
        <dbReference type="EMBL" id="KAI5346888.1"/>
    </source>
</evidence>
<proteinExistence type="inferred from homology"/>
<dbReference type="SUPFAM" id="SSF101148">
    <property type="entry name" value="Plant invertase/pectin methylesterase inhibitor"/>
    <property type="match status" value="1"/>
</dbReference>
<dbReference type="GO" id="GO:0048046">
    <property type="term" value="C:apoplast"/>
    <property type="evidence" value="ECO:0007669"/>
    <property type="project" value="UniProtKB-SubCell"/>
</dbReference>